<name>X1FR38_9ZZZZ</name>
<organism evidence="2">
    <name type="scientific">marine sediment metagenome</name>
    <dbReference type="NCBI Taxonomy" id="412755"/>
    <lineage>
        <taxon>unclassified sequences</taxon>
        <taxon>metagenomes</taxon>
        <taxon>ecological metagenomes</taxon>
    </lineage>
</organism>
<reference evidence="2" key="1">
    <citation type="journal article" date="2014" name="Front. Microbiol.">
        <title>High frequency of phylogenetically diverse reductive dehalogenase-homologous genes in deep subseafloor sedimentary metagenomes.</title>
        <authorList>
            <person name="Kawai M."/>
            <person name="Futagami T."/>
            <person name="Toyoda A."/>
            <person name="Takaki Y."/>
            <person name="Nishi S."/>
            <person name="Hori S."/>
            <person name="Arai W."/>
            <person name="Tsubouchi T."/>
            <person name="Morono Y."/>
            <person name="Uchiyama I."/>
            <person name="Ito T."/>
            <person name="Fujiyama A."/>
            <person name="Inagaki F."/>
            <person name="Takami H."/>
        </authorList>
    </citation>
    <scope>NUCLEOTIDE SEQUENCE</scope>
    <source>
        <strain evidence="2">Expedition CK06-06</strain>
    </source>
</reference>
<evidence type="ECO:0000256" key="1">
    <source>
        <dbReference type="SAM" id="MobiDB-lite"/>
    </source>
</evidence>
<gene>
    <name evidence="2" type="ORF">S03H2_02023</name>
</gene>
<sequence>MEKKRKREGKQVADAQGPGGLLRIGSMDDYIGRGRYAPTQGDLSQENVRDADGIGESQSDRELRSRGSSDVGNHGIRCKILHRDPGVYPCYACEGGLDFVRCRKIRGVKK</sequence>
<dbReference type="AlphaFoldDB" id="X1FR38"/>
<comment type="caution">
    <text evidence="2">The sequence shown here is derived from an EMBL/GenBank/DDBJ whole genome shotgun (WGS) entry which is preliminary data.</text>
</comment>
<evidence type="ECO:0000313" key="2">
    <source>
        <dbReference type="EMBL" id="GAH23233.1"/>
    </source>
</evidence>
<feature type="region of interest" description="Disordered" evidence="1">
    <location>
        <begin position="1"/>
        <end position="74"/>
    </location>
</feature>
<protein>
    <submittedName>
        <fullName evidence="2">Uncharacterized protein</fullName>
    </submittedName>
</protein>
<proteinExistence type="predicted"/>
<accession>X1FR38</accession>
<dbReference type="EMBL" id="BARU01000641">
    <property type="protein sequence ID" value="GAH23233.1"/>
    <property type="molecule type" value="Genomic_DNA"/>
</dbReference>
<feature type="compositionally biased region" description="Basic and acidic residues" evidence="1">
    <location>
        <begin position="47"/>
        <end position="67"/>
    </location>
</feature>